<dbReference type="SFLD" id="SFLDG01150">
    <property type="entry name" value="Main.1:_Beta-like"/>
    <property type="match status" value="1"/>
</dbReference>
<dbReference type="Gene3D" id="1.20.1050.10">
    <property type="match status" value="1"/>
</dbReference>
<dbReference type="InterPro" id="IPR004045">
    <property type="entry name" value="Glutathione_S-Trfase_N"/>
</dbReference>
<evidence type="ECO:0000313" key="2">
    <source>
        <dbReference type="EMBL" id="MBB5423843.1"/>
    </source>
</evidence>
<dbReference type="OrthoDB" id="8772754at2"/>
<dbReference type="EMBL" id="JACHDD010000003">
    <property type="protein sequence ID" value="MBB5423843.1"/>
    <property type="molecule type" value="Genomic_DNA"/>
</dbReference>
<protein>
    <submittedName>
        <fullName evidence="2">Glutathione S-transferase</fullName>
        <ecNumber evidence="2">2.5.1.18</ecNumber>
    </submittedName>
</protein>
<dbReference type="PANTHER" id="PTHR44051">
    <property type="entry name" value="GLUTATHIONE S-TRANSFERASE-RELATED"/>
    <property type="match status" value="1"/>
</dbReference>
<dbReference type="PROSITE" id="PS50404">
    <property type="entry name" value="GST_NTER"/>
    <property type="match status" value="1"/>
</dbReference>
<proteinExistence type="predicted"/>
<evidence type="ECO:0000313" key="3">
    <source>
        <dbReference type="Proteomes" id="UP000592780"/>
    </source>
</evidence>
<evidence type="ECO:0000259" key="1">
    <source>
        <dbReference type="PROSITE" id="PS50404"/>
    </source>
</evidence>
<dbReference type="Pfam" id="PF13409">
    <property type="entry name" value="GST_N_2"/>
    <property type="match status" value="1"/>
</dbReference>
<dbReference type="AlphaFoldDB" id="A0A7W8Q5T9"/>
<dbReference type="EC" id="2.5.1.18" evidence="2"/>
<sequence>MDTYRLYFSPGACSLAAHIVLEETGAPFELLAVPVAEGANLQPDYLAVNPKGRVPALAIPGESRVLTELPAIVTFIARRHYQTLAMLPKAPLGEARCHEWFAWLAGWVHGVGFGGLWRPARFVAEVSLHAAVSAHARQTIETAFAQIESKLPDGRSYALPCGYTIVDPFLLVLYRWGMRIGLPMGDTYPAWTASARRVLERPAVQRALHSEGISLEF</sequence>
<comment type="caution">
    <text evidence="2">The sequence shown here is derived from an EMBL/GenBank/DDBJ whole genome shotgun (WGS) entry which is preliminary data.</text>
</comment>
<dbReference type="SUPFAM" id="SSF52833">
    <property type="entry name" value="Thioredoxin-like"/>
    <property type="match status" value="1"/>
</dbReference>
<dbReference type="InterPro" id="IPR036282">
    <property type="entry name" value="Glutathione-S-Trfase_C_sf"/>
</dbReference>
<dbReference type="Proteomes" id="UP000592780">
    <property type="component" value="Unassembled WGS sequence"/>
</dbReference>
<dbReference type="GO" id="GO:0004364">
    <property type="term" value="F:glutathione transferase activity"/>
    <property type="evidence" value="ECO:0007669"/>
    <property type="project" value="UniProtKB-EC"/>
</dbReference>
<accession>A0A7W8Q5T9</accession>
<keyword evidence="2" id="KW-0808">Transferase</keyword>
<dbReference type="CDD" id="cd03188">
    <property type="entry name" value="GST_C_Beta"/>
    <property type="match status" value="1"/>
</dbReference>
<dbReference type="Gene3D" id="3.40.30.10">
    <property type="entry name" value="Glutaredoxin"/>
    <property type="match status" value="1"/>
</dbReference>
<dbReference type="SFLD" id="SFLDG00358">
    <property type="entry name" value="Main_(cytGST)"/>
    <property type="match status" value="1"/>
</dbReference>
<gene>
    <name evidence="2" type="ORF">HDG40_001987</name>
</gene>
<name>A0A7W8Q5T9_PARAM</name>
<organism evidence="2 3">
    <name type="scientific">Paraburkholderia atlantica</name>
    <dbReference type="NCBI Taxonomy" id="2654982"/>
    <lineage>
        <taxon>Bacteria</taxon>
        <taxon>Pseudomonadati</taxon>
        <taxon>Pseudomonadota</taxon>
        <taxon>Betaproteobacteria</taxon>
        <taxon>Burkholderiales</taxon>
        <taxon>Burkholderiaceae</taxon>
        <taxon>Paraburkholderia</taxon>
    </lineage>
</organism>
<reference evidence="2 3" key="1">
    <citation type="submission" date="2020-08" db="EMBL/GenBank/DDBJ databases">
        <title>Genomic Encyclopedia of Type Strains, Phase IV (KMG-V): Genome sequencing to study the core and pangenomes of soil and plant-associated prokaryotes.</title>
        <authorList>
            <person name="Whitman W."/>
        </authorList>
    </citation>
    <scope>NUCLEOTIDE SEQUENCE [LARGE SCALE GENOMIC DNA]</scope>
    <source>
        <strain evidence="2 3">JPY158</strain>
    </source>
</reference>
<keyword evidence="3" id="KW-1185">Reference proteome</keyword>
<feature type="domain" description="GST N-terminal" evidence="1">
    <location>
        <begin position="1"/>
        <end position="84"/>
    </location>
</feature>
<dbReference type="RefSeq" id="WP_018436376.1">
    <property type="nucleotide sequence ID" value="NZ_JACHDD010000003.1"/>
</dbReference>
<dbReference type="CDD" id="cd03057">
    <property type="entry name" value="GST_N_Beta"/>
    <property type="match status" value="1"/>
</dbReference>
<dbReference type="SUPFAM" id="SSF47616">
    <property type="entry name" value="GST C-terminal domain-like"/>
    <property type="match status" value="1"/>
</dbReference>
<dbReference type="SFLD" id="SFLDS00019">
    <property type="entry name" value="Glutathione_Transferase_(cytos"/>
    <property type="match status" value="1"/>
</dbReference>
<dbReference type="InterPro" id="IPR036249">
    <property type="entry name" value="Thioredoxin-like_sf"/>
</dbReference>
<dbReference type="InterPro" id="IPR040079">
    <property type="entry name" value="Glutathione_S-Trfase"/>
</dbReference>
<dbReference type="PANTHER" id="PTHR44051:SF8">
    <property type="entry name" value="GLUTATHIONE S-TRANSFERASE GSTA"/>
    <property type="match status" value="1"/>
</dbReference>